<evidence type="ECO:0000313" key="9">
    <source>
        <dbReference type="Proteomes" id="UP000625804"/>
    </source>
</evidence>
<sequence length="214" mass="24407">MVYYPVMLNLENKNCVVVGGGKVATRKIASLMQAKANITVVSPEFTKEILQWNEANLLSIKKKPFDTDDVKDAFLVVAATNSSQINLQVFDALNPNQLINIVDHPELCNFIVPTTIHRGKLTIAISTSGSSPLLAKKIKLDLEEILDDSYEQYLNFLDEARKEIKMKIIDIRRRRELFEHLLDPIYLEYIRAGNIAKCKTHLREVIRKVEGRLE</sequence>
<keyword evidence="3" id="KW-0560">Oxidoreductase</keyword>
<dbReference type="EMBL" id="JABTTE010000002">
    <property type="protein sequence ID" value="NSL50688.1"/>
    <property type="molecule type" value="Genomic_DNA"/>
</dbReference>
<dbReference type="GO" id="GO:0043115">
    <property type="term" value="F:precorrin-2 dehydrogenase activity"/>
    <property type="evidence" value="ECO:0007669"/>
    <property type="project" value="UniProtKB-EC"/>
</dbReference>
<dbReference type="SUPFAM" id="SSF75615">
    <property type="entry name" value="Siroheme synthase middle domains-like"/>
    <property type="match status" value="1"/>
</dbReference>
<keyword evidence="5" id="KW-0627">Porphyrin biosynthesis</keyword>
<feature type="domain" description="Siroheme synthase central" evidence="7">
    <location>
        <begin position="118"/>
        <end position="143"/>
    </location>
</feature>
<dbReference type="PANTHER" id="PTHR35330:SF1">
    <property type="entry name" value="SIROHEME BIOSYNTHESIS PROTEIN MET8"/>
    <property type="match status" value="1"/>
</dbReference>
<reference evidence="8" key="1">
    <citation type="submission" date="2020-06" db="EMBL/GenBank/DDBJ databases">
        <title>A novel thermopfilic bacterium from Erzurum, Turkey.</title>
        <authorList>
            <person name="Adiguzel A."/>
            <person name="Ay H."/>
            <person name="Baltaci M.O."/>
        </authorList>
    </citation>
    <scope>NUCLEOTIDE SEQUENCE</scope>
    <source>
        <strain evidence="8">P2</strain>
    </source>
</reference>
<evidence type="ECO:0000256" key="2">
    <source>
        <dbReference type="ARBA" id="ARBA00012400"/>
    </source>
</evidence>
<dbReference type="SUPFAM" id="SSF51735">
    <property type="entry name" value="NAD(P)-binding Rossmann-fold domains"/>
    <property type="match status" value="1"/>
</dbReference>
<keyword evidence="9" id="KW-1185">Reference proteome</keyword>
<dbReference type="InterPro" id="IPR006367">
    <property type="entry name" value="Sirohaem_synthase_N"/>
</dbReference>
<dbReference type="GO" id="GO:0019354">
    <property type="term" value="P:siroheme biosynthetic process"/>
    <property type="evidence" value="ECO:0007669"/>
    <property type="project" value="UniProtKB-UniPathway"/>
</dbReference>
<accession>A0A8J8GE27</accession>
<dbReference type="InterPro" id="IPR042518">
    <property type="entry name" value="SirC_C"/>
</dbReference>
<organism evidence="8 9">
    <name type="scientific">Calidifontibacillus erzurumensis</name>
    <dbReference type="NCBI Taxonomy" id="2741433"/>
    <lineage>
        <taxon>Bacteria</taxon>
        <taxon>Bacillati</taxon>
        <taxon>Bacillota</taxon>
        <taxon>Bacilli</taxon>
        <taxon>Bacillales</taxon>
        <taxon>Bacillaceae</taxon>
        <taxon>Calidifontibacillus/Schinkia group</taxon>
        <taxon>Calidifontibacillus</taxon>
    </lineage>
</organism>
<gene>
    <name evidence="8" type="ORF">HR057_02790</name>
</gene>
<dbReference type="RefSeq" id="WP_173729880.1">
    <property type="nucleotide sequence ID" value="NZ_JABTTE010000002.1"/>
</dbReference>
<dbReference type="InterPro" id="IPR028281">
    <property type="entry name" value="Sirohaem_synthase_central"/>
</dbReference>
<dbReference type="AlphaFoldDB" id="A0A8J8GE27"/>
<dbReference type="Gene3D" id="3.40.50.720">
    <property type="entry name" value="NAD(P)-binding Rossmann-like Domain"/>
    <property type="match status" value="1"/>
</dbReference>
<dbReference type="EC" id="1.3.1.76" evidence="2"/>
<evidence type="ECO:0000256" key="6">
    <source>
        <dbReference type="ARBA" id="ARBA00047561"/>
    </source>
</evidence>
<dbReference type="UniPathway" id="UPA00262">
    <property type="reaction ID" value="UER00222"/>
</dbReference>
<dbReference type="Gene3D" id="1.10.8.610">
    <property type="entry name" value="SirC, precorrin-2 dehydrogenase, C-terminal helical domain-like"/>
    <property type="match status" value="1"/>
</dbReference>
<evidence type="ECO:0000256" key="3">
    <source>
        <dbReference type="ARBA" id="ARBA00023002"/>
    </source>
</evidence>
<comment type="catalytic activity">
    <reaction evidence="6">
        <text>precorrin-2 + NAD(+) = sirohydrochlorin + NADH + 2 H(+)</text>
        <dbReference type="Rhea" id="RHEA:15613"/>
        <dbReference type="ChEBI" id="CHEBI:15378"/>
        <dbReference type="ChEBI" id="CHEBI:57540"/>
        <dbReference type="ChEBI" id="CHEBI:57945"/>
        <dbReference type="ChEBI" id="CHEBI:58351"/>
        <dbReference type="ChEBI" id="CHEBI:58827"/>
        <dbReference type="EC" id="1.3.1.76"/>
    </reaction>
</comment>
<comment type="pathway">
    <text evidence="1">Porphyrin-containing compound metabolism; siroheme biosynthesis; sirohydrochlorin from precorrin-2: step 1/1.</text>
</comment>
<dbReference type="InterPro" id="IPR036291">
    <property type="entry name" value="NAD(P)-bd_dom_sf"/>
</dbReference>
<comment type="caution">
    <text evidence="8">The sequence shown here is derived from an EMBL/GenBank/DDBJ whole genome shotgun (WGS) entry which is preliminary data.</text>
</comment>
<evidence type="ECO:0000256" key="5">
    <source>
        <dbReference type="ARBA" id="ARBA00023244"/>
    </source>
</evidence>
<evidence type="ECO:0000256" key="1">
    <source>
        <dbReference type="ARBA" id="ARBA00005010"/>
    </source>
</evidence>
<evidence type="ECO:0000256" key="4">
    <source>
        <dbReference type="ARBA" id="ARBA00023027"/>
    </source>
</evidence>
<dbReference type="InterPro" id="IPR028161">
    <property type="entry name" value="Met8-like"/>
</dbReference>
<evidence type="ECO:0000313" key="8">
    <source>
        <dbReference type="EMBL" id="NSL50688.1"/>
    </source>
</evidence>
<dbReference type="Proteomes" id="UP000625804">
    <property type="component" value="Unassembled WGS sequence"/>
</dbReference>
<dbReference type="PANTHER" id="PTHR35330">
    <property type="entry name" value="SIROHEME BIOSYNTHESIS PROTEIN MET8"/>
    <property type="match status" value="1"/>
</dbReference>
<dbReference type="Pfam" id="PF22440">
    <property type="entry name" value="SirC_C"/>
    <property type="match status" value="1"/>
</dbReference>
<dbReference type="Pfam" id="PF14824">
    <property type="entry name" value="Sirohm_synth_M"/>
    <property type="match status" value="1"/>
</dbReference>
<dbReference type="NCBIfam" id="TIGR01470">
    <property type="entry name" value="cysG_Nterm"/>
    <property type="match status" value="1"/>
</dbReference>
<keyword evidence="4" id="KW-0520">NAD</keyword>
<proteinExistence type="predicted"/>
<evidence type="ECO:0000259" key="7">
    <source>
        <dbReference type="Pfam" id="PF14824"/>
    </source>
</evidence>
<protein>
    <recommendedName>
        <fullName evidence="2">precorrin-2 dehydrogenase</fullName>
        <ecNumber evidence="2">1.3.1.76</ecNumber>
    </recommendedName>
</protein>
<dbReference type="GO" id="GO:0004325">
    <property type="term" value="F:ferrochelatase activity"/>
    <property type="evidence" value="ECO:0007669"/>
    <property type="project" value="InterPro"/>
</dbReference>
<name>A0A8J8GE27_9BACI</name>
<dbReference type="Pfam" id="PF13241">
    <property type="entry name" value="NAD_binding_7"/>
    <property type="match status" value="1"/>
</dbReference>